<feature type="region of interest" description="Disordered" evidence="1">
    <location>
        <begin position="61"/>
        <end position="95"/>
    </location>
</feature>
<dbReference type="EMBL" id="JAPQKR010000008">
    <property type="protein sequence ID" value="KAJ5211623.1"/>
    <property type="molecule type" value="Genomic_DNA"/>
</dbReference>
<feature type="compositionally biased region" description="Polar residues" evidence="1">
    <location>
        <begin position="61"/>
        <end position="84"/>
    </location>
</feature>
<dbReference type="GeneID" id="83177632"/>
<dbReference type="AlphaFoldDB" id="A0A9W9T6Q2"/>
<protein>
    <submittedName>
        <fullName evidence="2">Uncharacterized protein</fullName>
    </submittedName>
</protein>
<accession>A0A9W9T6Q2</accession>
<proteinExistence type="predicted"/>
<reference evidence="2" key="2">
    <citation type="journal article" date="2023" name="IMA Fungus">
        <title>Comparative genomic study of the Penicillium genus elucidates a diverse pangenome and 15 lateral gene transfer events.</title>
        <authorList>
            <person name="Petersen C."/>
            <person name="Sorensen T."/>
            <person name="Nielsen M.R."/>
            <person name="Sondergaard T.E."/>
            <person name="Sorensen J.L."/>
            <person name="Fitzpatrick D.A."/>
            <person name="Frisvad J.C."/>
            <person name="Nielsen K.L."/>
        </authorList>
    </citation>
    <scope>NUCLEOTIDE SEQUENCE</scope>
    <source>
        <strain evidence="2">IBT 15544</strain>
    </source>
</reference>
<organism evidence="2 3">
    <name type="scientific">Penicillium cinerascens</name>
    <dbReference type="NCBI Taxonomy" id="70096"/>
    <lineage>
        <taxon>Eukaryota</taxon>
        <taxon>Fungi</taxon>
        <taxon>Dikarya</taxon>
        <taxon>Ascomycota</taxon>
        <taxon>Pezizomycotina</taxon>
        <taxon>Eurotiomycetes</taxon>
        <taxon>Eurotiomycetidae</taxon>
        <taxon>Eurotiales</taxon>
        <taxon>Aspergillaceae</taxon>
        <taxon>Penicillium</taxon>
    </lineage>
</organism>
<evidence type="ECO:0000256" key="1">
    <source>
        <dbReference type="SAM" id="MobiDB-lite"/>
    </source>
</evidence>
<reference evidence="2" key="1">
    <citation type="submission" date="2022-12" db="EMBL/GenBank/DDBJ databases">
        <authorList>
            <person name="Petersen C."/>
        </authorList>
    </citation>
    <scope>NUCLEOTIDE SEQUENCE</scope>
    <source>
        <strain evidence="2">IBT 15544</strain>
    </source>
</reference>
<evidence type="ECO:0000313" key="3">
    <source>
        <dbReference type="Proteomes" id="UP001150904"/>
    </source>
</evidence>
<keyword evidence="3" id="KW-1185">Reference proteome</keyword>
<dbReference type="RefSeq" id="XP_058309793.1">
    <property type="nucleotide sequence ID" value="XM_058450331.1"/>
</dbReference>
<dbReference type="Proteomes" id="UP001150904">
    <property type="component" value="Unassembled WGS sequence"/>
</dbReference>
<evidence type="ECO:0000313" key="2">
    <source>
        <dbReference type="EMBL" id="KAJ5211623.1"/>
    </source>
</evidence>
<name>A0A9W9T6Q2_9EURO</name>
<gene>
    <name evidence="2" type="ORF">N7498_003269</name>
</gene>
<sequence length="1014" mass="115170">MSSALNHARILSGVPVRAAHLLGSCRKEHYDRDIRCSALLQSASRSPRRFFRSKAFLNRTSATPVSSDSQHENPTGDIQQSKSRLQPKPKPTPSEYLAKSLQKYGHALGSGEPSTRAVDLSFVNPNRKISRNVLRRHRGPRKTYGRPERRALQTTLGEYIRLVDPFPSRTTKIDDVDDLDTVLAEVFRTDSQRFLIKQGYGVEDVVSWAWVMKSQNHHQAVSRMFTLEADSKTNRVPIFIPLFLSKERHLDAQSFRLLLIYSLHLMSGQPLPALDALPRILEPHLDPSPAESRPSIDQSTCMILVVRLIRHARQVWPDALPIIARAFSRFLTTVPDNEGGRSALAKHKADRFKTEKFNSCLYLLSLPTKIHPFRSSYIQQEAQFELLRAMATHRPVLPLTRKGYRAVIAVQLAHKKTSEERQSAELKAPSWPPWKEERLGIDAQRGNDGMFSRAMNVLSQMKEAGYSHQLWEEMSSILAGWDTDRSPTVQTRSLVLQTGSLSRTRDVDPNHYAIWVARIRATRTVREAWACFLAYRDQDLPPKAAIYAVMAEKLIYREKAIRRGSDHISSALPGDGREVHPEPASARDIIYVQTEPPNSEEFLDQMLSEGIRPSGRFLALLLQSASTFRLGLKYLKYSDLTDDQITALCSALYQSEKTAQHVKQAQDTKALQELPDFIFASFIKLLCSSFFMTARHVAPHTPMLYHFPVLMGDKQRLERMSDLSDFREDLGETCHPKALWHAVQLIKLRQPACHEAWSHVLNILSQKSTSRRSWSRSCLGSGTQRNQDLYRILVWQEVIEVLRWMKVRNVQPGLKNFQFLCMAFSRAVDAAMHHAGLVEEASQLIQRSSHSRISDAQETFDTMVANGLELLKSQFDCLVLPGSQTSELAERSIFTTDSEVHVLAGLHVPSYATLHSFVRVLGLVGDDEGLLHLLQWMSRSAARLNEIADEELNGERMKHQTLTAIRVFLEKLHCRSPGHVRVASDPQVQEAYDLISQTTGWEWPSDADVERYLD</sequence>
<comment type="caution">
    <text evidence="2">The sequence shown here is derived from an EMBL/GenBank/DDBJ whole genome shotgun (WGS) entry which is preliminary data.</text>
</comment>
<dbReference type="OrthoDB" id="410701at2759"/>